<organism evidence="1 2">
    <name type="scientific">Durusdinium trenchii</name>
    <dbReference type="NCBI Taxonomy" id="1381693"/>
    <lineage>
        <taxon>Eukaryota</taxon>
        <taxon>Sar</taxon>
        <taxon>Alveolata</taxon>
        <taxon>Dinophyceae</taxon>
        <taxon>Suessiales</taxon>
        <taxon>Symbiodiniaceae</taxon>
        <taxon>Durusdinium</taxon>
    </lineage>
</organism>
<sequence>MSFWEVVGGADKGGILVREGQSLKSTELSGRLSTGAILGELERAGERLKYCLLKGTGPAEGWVSLKIAGKELVQPTSTPEGKPEVLEPFPKEVKHLVPESSPFPFPSGRCFGKDGKMKML</sequence>
<comment type="caution">
    <text evidence="1">The sequence shown here is derived from an EMBL/GenBank/DDBJ whole genome shotgun (WGS) entry which is preliminary data.</text>
</comment>
<dbReference type="EMBL" id="CAXAMN010025062">
    <property type="protein sequence ID" value="CAK9092365.1"/>
    <property type="molecule type" value="Genomic_DNA"/>
</dbReference>
<reference evidence="1 2" key="1">
    <citation type="submission" date="2024-02" db="EMBL/GenBank/DDBJ databases">
        <authorList>
            <person name="Chen Y."/>
            <person name="Shah S."/>
            <person name="Dougan E. K."/>
            <person name="Thang M."/>
            <person name="Chan C."/>
        </authorList>
    </citation>
    <scope>NUCLEOTIDE SEQUENCE [LARGE SCALE GENOMIC DNA]</scope>
</reference>
<protein>
    <submittedName>
        <fullName evidence="1">Uncharacterized protein</fullName>
    </submittedName>
</protein>
<proteinExistence type="predicted"/>
<dbReference type="Proteomes" id="UP001642484">
    <property type="component" value="Unassembled WGS sequence"/>
</dbReference>
<keyword evidence="2" id="KW-1185">Reference proteome</keyword>
<accession>A0ABP0QY85</accession>
<gene>
    <name evidence="1" type="ORF">CCMP2556_LOCUS44224</name>
</gene>
<evidence type="ECO:0000313" key="2">
    <source>
        <dbReference type="Proteomes" id="UP001642484"/>
    </source>
</evidence>
<evidence type="ECO:0000313" key="1">
    <source>
        <dbReference type="EMBL" id="CAK9092365.1"/>
    </source>
</evidence>
<name>A0ABP0QY85_9DINO</name>